<accession>X1P9X8</accession>
<feature type="region of interest" description="Disordered" evidence="1">
    <location>
        <begin position="1"/>
        <end position="32"/>
    </location>
</feature>
<organism evidence="2">
    <name type="scientific">marine sediment metagenome</name>
    <dbReference type="NCBI Taxonomy" id="412755"/>
    <lineage>
        <taxon>unclassified sequences</taxon>
        <taxon>metagenomes</taxon>
        <taxon>ecological metagenomes</taxon>
    </lineage>
</organism>
<evidence type="ECO:0000313" key="2">
    <source>
        <dbReference type="EMBL" id="GAI53102.1"/>
    </source>
</evidence>
<feature type="compositionally biased region" description="Basic residues" evidence="1">
    <location>
        <begin position="1"/>
        <end position="11"/>
    </location>
</feature>
<feature type="non-terminal residue" evidence="2">
    <location>
        <position position="1"/>
    </location>
</feature>
<comment type="caution">
    <text evidence="2">The sequence shown here is derived from an EMBL/GenBank/DDBJ whole genome shotgun (WGS) entry which is preliminary data.</text>
</comment>
<feature type="compositionally biased region" description="Basic and acidic residues" evidence="1">
    <location>
        <begin position="19"/>
        <end position="32"/>
    </location>
</feature>
<dbReference type="EMBL" id="BARV01040344">
    <property type="protein sequence ID" value="GAI53102.1"/>
    <property type="molecule type" value="Genomic_DNA"/>
</dbReference>
<proteinExistence type="predicted"/>
<evidence type="ECO:0000256" key="1">
    <source>
        <dbReference type="SAM" id="MobiDB-lite"/>
    </source>
</evidence>
<name>X1P9X8_9ZZZZ</name>
<reference evidence="2" key="1">
    <citation type="journal article" date="2014" name="Front. Microbiol.">
        <title>High frequency of phylogenetically diverse reductive dehalogenase-homologous genes in deep subseafloor sedimentary metagenomes.</title>
        <authorList>
            <person name="Kawai M."/>
            <person name="Futagami T."/>
            <person name="Toyoda A."/>
            <person name="Takaki Y."/>
            <person name="Nishi S."/>
            <person name="Hori S."/>
            <person name="Arai W."/>
            <person name="Tsubouchi T."/>
            <person name="Morono Y."/>
            <person name="Uchiyama I."/>
            <person name="Ito T."/>
            <person name="Fujiyama A."/>
            <person name="Inagaki F."/>
            <person name="Takami H."/>
        </authorList>
    </citation>
    <scope>NUCLEOTIDE SEQUENCE</scope>
    <source>
        <strain evidence="2">Expedition CK06-06</strain>
    </source>
</reference>
<gene>
    <name evidence="2" type="ORF">S06H3_61500</name>
</gene>
<dbReference type="AlphaFoldDB" id="X1P9X8"/>
<protein>
    <submittedName>
        <fullName evidence="2">Uncharacterized protein</fullName>
    </submittedName>
</protein>
<sequence length="32" mass="3792">EFMPSHKHLHSTLKSIKPGFKEKKNKGETLWQ</sequence>